<dbReference type="Pfam" id="PF12128">
    <property type="entry name" value="DUF3584"/>
    <property type="match status" value="1"/>
</dbReference>
<proteinExistence type="predicted"/>
<feature type="region of interest" description="Disordered" evidence="2">
    <location>
        <begin position="407"/>
        <end position="431"/>
    </location>
</feature>
<dbReference type="GO" id="GO:0005524">
    <property type="term" value="F:ATP binding"/>
    <property type="evidence" value="ECO:0007669"/>
    <property type="project" value="UniProtKB-KW"/>
</dbReference>
<feature type="coiled-coil region" evidence="1">
    <location>
        <begin position="733"/>
        <end position="774"/>
    </location>
</feature>
<name>A0A412I4Y7_9BACE</name>
<evidence type="ECO:0000313" key="3">
    <source>
        <dbReference type="EMBL" id="RGS31987.1"/>
    </source>
</evidence>
<evidence type="ECO:0000313" key="4">
    <source>
        <dbReference type="Proteomes" id="UP000283341"/>
    </source>
</evidence>
<feature type="coiled-coil region" evidence="1">
    <location>
        <begin position="287"/>
        <end position="314"/>
    </location>
</feature>
<keyword evidence="3" id="KW-0067">ATP-binding</keyword>
<dbReference type="AlphaFoldDB" id="A0A412I4Y7"/>
<dbReference type="InterPro" id="IPR021979">
    <property type="entry name" value="DUF3584"/>
</dbReference>
<dbReference type="SUPFAM" id="SSF52540">
    <property type="entry name" value="P-loop containing nucleoside triphosphate hydrolases"/>
    <property type="match status" value="1"/>
</dbReference>
<dbReference type="Proteomes" id="UP000283341">
    <property type="component" value="Unassembled WGS sequence"/>
</dbReference>
<feature type="coiled-coil region" evidence="1">
    <location>
        <begin position="821"/>
        <end position="873"/>
    </location>
</feature>
<keyword evidence="1" id="KW-0175">Coiled coil</keyword>
<gene>
    <name evidence="3" type="ORF">DWX97_24210</name>
</gene>
<dbReference type="EMBL" id="QRVJ01000038">
    <property type="protein sequence ID" value="RGS31987.1"/>
    <property type="molecule type" value="Genomic_DNA"/>
</dbReference>
<dbReference type="InterPro" id="IPR027417">
    <property type="entry name" value="P-loop_NTPase"/>
</dbReference>
<feature type="coiled-coil region" evidence="1">
    <location>
        <begin position="622"/>
        <end position="649"/>
    </location>
</feature>
<keyword evidence="3" id="KW-0547">Nucleotide-binding</keyword>
<protein>
    <submittedName>
        <fullName evidence="3">ATP-binding protein</fullName>
    </submittedName>
</protein>
<reference evidence="3 4" key="1">
    <citation type="submission" date="2018-08" db="EMBL/GenBank/DDBJ databases">
        <title>A genome reference for cultivated species of the human gut microbiota.</title>
        <authorList>
            <person name="Zou Y."/>
            <person name="Xue W."/>
            <person name="Luo G."/>
        </authorList>
    </citation>
    <scope>NUCLEOTIDE SEQUENCE [LARGE SCALE GENOMIC DNA]</scope>
    <source>
        <strain evidence="3 4">AF22-3AC</strain>
    </source>
</reference>
<evidence type="ECO:0000256" key="1">
    <source>
        <dbReference type="SAM" id="Coils"/>
    </source>
</evidence>
<evidence type="ECO:0000256" key="2">
    <source>
        <dbReference type="SAM" id="MobiDB-lite"/>
    </source>
</evidence>
<dbReference type="RefSeq" id="WP_118403869.1">
    <property type="nucleotide sequence ID" value="NZ_JADNFX010000017.1"/>
</dbReference>
<organism evidence="3 4">
    <name type="scientific">Bacteroides cellulosilyticus</name>
    <dbReference type="NCBI Taxonomy" id="246787"/>
    <lineage>
        <taxon>Bacteria</taxon>
        <taxon>Pseudomonadati</taxon>
        <taxon>Bacteroidota</taxon>
        <taxon>Bacteroidia</taxon>
        <taxon>Bacteroidales</taxon>
        <taxon>Bacteroidaceae</taxon>
        <taxon>Bacteroides</taxon>
    </lineage>
</organism>
<accession>A0A412I4Y7</accession>
<sequence>MRYLNKIVFLNSAHIPYAEVKLDGNVHFIGTQGVGKSTLLRALLFFYNADKLKLGIPKEKKSFDTFYFPYSNSYIVYEVMRENGAYCVVAAKSQGRVAFRFVDASFERDWFINEHNEVYPEWGRIRERIGGKRQITSQITVYEMYRDIIFGNNRKQDMTPYRKFAIVESAKYQNIPRTIQNVFLNSKLDADFIKDTIIRSMTDEEVFVDLSFYRSQIKEFEQEYNDVMLWFTRNKNGEIPVRKIADKVINSYRDLIYSHKQIDEERAELNYAEKRALQEIPHIREKINKTETERERAIRLIDELREKYNKERDTLISGMGGIETQLKQVREKRLYYEQINIEEIIKRVAQEELQNGELARISTMKEELTRAYQDVLSKYGSLFKNLDADLSLFENSRQAQILEKRSSVAGRQEKAMAQSRSEEDKVRTASEEKLQMVEQRLAQLRGEEMQVKLRQQKALHEEHYKKEISDCEAGIDELRRRDKELDLQIRRQQMDIGQQRNECELKRKELEMAAQRSMDVVRREKADVEEQLRVLDALIEKRKGSFCDWLEQHNPGWQETIGKVADEESVLYSHELNPRLADDAGTLFGVSLNLSAIDRSIRTPEEIKQERAAKQVVYQDYCNQLTRLAEELSENISRLEKKYSKQIREMVEQQHLLEAERGQIPYKLKNLRADHATWKTKEEEWKKVRMEEFQAGLNEIAHRFYLVDEEKKKYLLEREKQLKACQKSYKDTKIELQLELDRYVDEVQREIDRHKQLIEEQKRELRQAQDAELNGKGADMATIRKYDERLAEIREELKYISEHRNQVAYYEKDKQELFDKESAMRSRKKEYEAKLSALDERFALRREKLQNGLKEINSALEKLKLELQILESGLTEADAFLNDETFCPAGAMEVGEKSTRKNCDTLVKELKSLIVSFIRKTEDFKKAVMQFKGYFSAKNTFHFRTELIGEQDYYDFASNLCEFVDNDKISDYQKHISGRYTDIIRRISKEVGDLTRNESEIRKTIGDINDDFIERNFAGVIKEISLRPLPSSDKLMQLLLEIKKFSDENQHNMGEADLFSQASREDVNATAVRYLLSFMKHLLDDPGRKQLVLADTFKLEFRVKENDNDTGWVEKIANVGSDRTDILVKAMVNIMLINVFKEKASRKFGDFKIHCMMDEIGKLHPNNVKGILDFANCRNILLVNSSPTTYNVEDYKYTYLLNKDGHSNTQVVPLLKYSKA</sequence>
<comment type="caution">
    <text evidence="3">The sequence shown here is derived from an EMBL/GenBank/DDBJ whole genome shotgun (WGS) entry which is preliminary data.</text>
</comment>